<dbReference type="RefSeq" id="WP_167516355.1">
    <property type="nucleotide sequence ID" value="NZ_CP071879.1"/>
</dbReference>
<evidence type="ECO:0000313" key="2">
    <source>
        <dbReference type="Proteomes" id="UP000663940"/>
    </source>
</evidence>
<accession>A0ABX7U7X3</accession>
<sequence length="58" mass="6714">MDNSCKLKLEWIPAAYSRITDHSFNDTSADKLKQTQPVNGIYQSGKGFTKHKIYRRKP</sequence>
<evidence type="ECO:0000313" key="1">
    <source>
        <dbReference type="EMBL" id="QTE48817.1"/>
    </source>
</evidence>
<dbReference type="Proteomes" id="UP000663940">
    <property type="component" value="Chromosome"/>
</dbReference>
<keyword evidence="2" id="KW-1185">Reference proteome</keyword>
<gene>
    <name evidence="1" type="ORF">J3L21_25265</name>
</gene>
<reference evidence="1 2" key="1">
    <citation type="submission" date="2021-03" db="EMBL/GenBank/DDBJ databases">
        <title>Mucilaginibacter strains isolated from gold and copper mining confer multi heavy-metal resistance.</title>
        <authorList>
            <person name="Li Y."/>
        </authorList>
    </citation>
    <scope>NUCLEOTIDE SEQUENCE [LARGE SCALE GENOMIC DNA]</scope>
    <source>
        <strain evidence="1 2">P2-4</strain>
    </source>
</reference>
<proteinExistence type="predicted"/>
<protein>
    <submittedName>
        <fullName evidence="1">Uncharacterized protein</fullName>
    </submittedName>
</protein>
<organism evidence="1 2">
    <name type="scientific">Mucilaginibacter rubeus</name>
    <dbReference type="NCBI Taxonomy" id="2027860"/>
    <lineage>
        <taxon>Bacteria</taxon>
        <taxon>Pseudomonadati</taxon>
        <taxon>Bacteroidota</taxon>
        <taxon>Sphingobacteriia</taxon>
        <taxon>Sphingobacteriales</taxon>
        <taxon>Sphingobacteriaceae</taxon>
        <taxon>Mucilaginibacter</taxon>
    </lineage>
</organism>
<dbReference type="EMBL" id="CP071880">
    <property type="protein sequence ID" value="QTE48817.1"/>
    <property type="molecule type" value="Genomic_DNA"/>
</dbReference>
<name>A0ABX7U7X3_9SPHI</name>